<organism evidence="7 8">
    <name type="scientific">Bombardia bombarda</name>
    <dbReference type="NCBI Taxonomy" id="252184"/>
    <lineage>
        <taxon>Eukaryota</taxon>
        <taxon>Fungi</taxon>
        <taxon>Dikarya</taxon>
        <taxon>Ascomycota</taxon>
        <taxon>Pezizomycotina</taxon>
        <taxon>Sordariomycetes</taxon>
        <taxon>Sordariomycetidae</taxon>
        <taxon>Sordariales</taxon>
        <taxon>Lasiosphaeriaceae</taxon>
        <taxon>Bombardia</taxon>
    </lineage>
</organism>
<dbReference type="PANTHER" id="PTHR22604:SF105">
    <property type="entry name" value="TRANS-1,2-DIHYDROBENZENE-1,2-DIOL DEHYDROGENASE"/>
    <property type="match status" value="1"/>
</dbReference>
<comment type="similarity">
    <text evidence="1">Belongs to the Gfo/Idh/MocA family.</text>
</comment>
<keyword evidence="2" id="KW-0560">Oxidoreductase</keyword>
<evidence type="ECO:0000259" key="6">
    <source>
        <dbReference type="Pfam" id="PF01408"/>
    </source>
</evidence>
<proteinExistence type="inferred from homology"/>
<feature type="domain" description="Gfo/Idh/MocA-like oxidoreductase N-terminal" evidence="6">
    <location>
        <begin position="34"/>
        <end position="138"/>
    </location>
</feature>
<evidence type="ECO:0000256" key="2">
    <source>
        <dbReference type="ARBA" id="ARBA00023002"/>
    </source>
</evidence>
<evidence type="ECO:0000256" key="5">
    <source>
        <dbReference type="ARBA" id="ARBA00049233"/>
    </source>
</evidence>
<dbReference type="EC" id="1.1.1.179" evidence="3"/>
<sequence length="445" mass="49025">MTSLYGFLHRNWRIVHANLIGQPAGPPKTENALKFGLLGTASIAPIAFITPARQHPEVIIQAVAARDRTKAAAFAKKYNIPQVHNTYQDILDDPSIDAVYIPLPNGLHFEWAIKALAAGKHVLLEKPSVSNAAEASVLFRSPLLTTPNPATKTVPVLLEAFHYRFQPSWLHFLTHLDPPNIAHASSSFPVPGSGLPRDDIRFQYGLSGGSVMDLTYTLSMLRAVYGDAAEPVECTSAQLQTMPPPYDELTDWRHDATFRFSNGGTATAYGNLRASLVEVLRDNMWVSVTHRPAVIPDSTALPADQETVRTRKVTLHGAVIGAIWHRVDVEDEFVIRKVGSGTAEAADGVIIKRWRTKSSSKAYTFQEAGFDNYSSEPHWLTYKHQMDAFVDRIRGRQGTGAWVTGEDSIKQMSMIDMVYAKAGLPLRPSSKYLDEVVRKGKGTGA</sequence>
<dbReference type="GO" id="GO:0000166">
    <property type="term" value="F:nucleotide binding"/>
    <property type="evidence" value="ECO:0007669"/>
    <property type="project" value="InterPro"/>
</dbReference>
<dbReference type="SUPFAM" id="SSF51735">
    <property type="entry name" value="NAD(P)-binding Rossmann-fold domains"/>
    <property type="match status" value="1"/>
</dbReference>
<dbReference type="InterPro" id="IPR050984">
    <property type="entry name" value="Gfo/Idh/MocA_domain"/>
</dbReference>
<dbReference type="InterPro" id="IPR036291">
    <property type="entry name" value="NAD(P)-bd_dom_sf"/>
</dbReference>
<dbReference type="InterPro" id="IPR000683">
    <property type="entry name" value="Gfo/Idh/MocA-like_OxRdtase_N"/>
</dbReference>
<dbReference type="Gene3D" id="3.30.360.10">
    <property type="entry name" value="Dihydrodipicolinate Reductase, domain 2"/>
    <property type="match status" value="1"/>
</dbReference>
<dbReference type="Proteomes" id="UP001174934">
    <property type="component" value="Unassembled WGS sequence"/>
</dbReference>
<evidence type="ECO:0000256" key="3">
    <source>
        <dbReference type="ARBA" id="ARBA00038984"/>
    </source>
</evidence>
<protein>
    <recommendedName>
        <fullName evidence="3">D-xylose 1-dehydrogenase (NADP(+), D-xylono-1,5-lactone-forming)</fullName>
        <ecNumber evidence="3">1.1.1.179</ecNumber>
    </recommendedName>
    <alternativeName>
        <fullName evidence="4">D-xylose-NADP dehydrogenase</fullName>
    </alternativeName>
</protein>
<dbReference type="EMBL" id="JAULSR010000002">
    <property type="protein sequence ID" value="KAK0628972.1"/>
    <property type="molecule type" value="Genomic_DNA"/>
</dbReference>
<gene>
    <name evidence="7" type="ORF">B0T17DRAFT_524268</name>
</gene>
<name>A0AA40C8C9_9PEZI</name>
<comment type="catalytic activity">
    <reaction evidence="5">
        <text>D-xylose + NADP(+) = D-xylono-1,5-lactone + NADPH + H(+)</text>
        <dbReference type="Rhea" id="RHEA:22000"/>
        <dbReference type="ChEBI" id="CHEBI:15378"/>
        <dbReference type="ChEBI" id="CHEBI:15867"/>
        <dbReference type="ChEBI" id="CHEBI:53455"/>
        <dbReference type="ChEBI" id="CHEBI:57783"/>
        <dbReference type="ChEBI" id="CHEBI:58349"/>
        <dbReference type="EC" id="1.1.1.179"/>
    </reaction>
</comment>
<accession>A0AA40C8C9</accession>
<keyword evidence="8" id="KW-1185">Reference proteome</keyword>
<evidence type="ECO:0000313" key="8">
    <source>
        <dbReference type="Proteomes" id="UP001174934"/>
    </source>
</evidence>
<reference evidence="7" key="1">
    <citation type="submission" date="2023-06" db="EMBL/GenBank/DDBJ databases">
        <title>Genome-scale phylogeny and comparative genomics of the fungal order Sordariales.</title>
        <authorList>
            <consortium name="Lawrence Berkeley National Laboratory"/>
            <person name="Hensen N."/>
            <person name="Bonometti L."/>
            <person name="Westerberg I."/>
            <person name="Brannstrom I.O."/>
            <person name="Guillou S."/>
            <person name="Cros-Aarteil S."/>
            <person name="Calhoun S."/>
            <person name="Haridas S."/>
            <person name="Kuo A."/>
            <person name="Mondo S."/>
            <person name="Pangilinan J."/>
            <person name="Riley R."/>
            <person name="LaButti K."/>
            <person name="Andreopoulos B."/>
            <person name="Lipzen A."/>
            <person name="Chen C."/>
            <person name="Yanf M."/>
            <person name="Daum C."/>
            <person name="Ng V."/>
            <person name="Clum A."/>
            <person name="Steindorff A."/>
            <person name="Ohm R."/>
            <person name="Martin F."/>
            <person name="Silar P."/>
            <person name="Natvig D."/>
            <person name="Lalanne C."/>
            <person name="Gautier V."/>
            <person name="Ament-velasquez S.L."/>
            <person name="Kruys A."/>
            <person name="Hutchinson M.I."/>
            <person name="Powell A.J."/>
            <person name="Barry K."/>
            <person name="Miller A.N."/>
            <person name="Grigoriev I.V."/>
            <person name="Debuchy R."/>
            <person name="Gladieux P."/>
            <person name="Thoren M.H."/>
            <person name="Johannesson H."/>
        </authorList>
    </citation>
    <scope>NUCLEOTIDE SEQUENCE</scope>
    <source>
        <strain evidence="7">SMH3391-2</strain>
    </source>
</reference>
<evidence type="ECO:0000313" key="7">
    <source>
        <dbReference type="EMBL" id="KAK0628972.1"/>
    </source>
</evidence>
<dbReference type="AlphaFoldDB" id="A0AA40C8C9"/>
<evidence type="ECO:0000256" key="1">
    <source>
        <dbReference type="ARBA" id="ARBA00010928"/>
    </source>
</evidence>
<comment type="caution">
    <text evidence="7">The sequence shown here is derived from an EMBL/GenBank/DDBJ whole genome shotgun (WGS) entry which is preliminary data.</text>
</comment>
<evidence type="ECO:0000256" key="4">
    <source>
        <dbReference type="ARBA" id="ARBA00042988"/>
    </source>
</evidence>
<dbReference type="Gene3D" id="3.40.50.720">
    <property type="entry name" value="NAD(P)-binding Rossmann-like Domain"/>
    <property type="match status" value="1"/>
</dbReference>
<dbReference type="Pfam" id="PF01408">
    <property type="entry name" value="GFO_IDH_MocA"/>
    <property type="match status" value="1"/>
</dbReference>
<dbReference type="SUPFAM" id="SSF55347">
    <property type="entry name" value="Glyceraldehyde-3-phosphate dehydrogenase-like, C-terminal domain"/>
    <property type="match status" value="1"/>
</dbReference>
<dbReference type="PANTHER" id="PTHR22604">
    <property type="entry name" value="OXIDOREDUCTASES"/>
    <property type="match status" value="1"/>
</dbReference>
<dbReference type="GO" id="GO:0047837">
    <property type="term" value="F:D-xylose 1-dehydrogenase (NADP+) activity"/>
    <property type="evidence" value="ECO:0007669"/>
    <property type="project" value="UniProtKB-EC"/>
</dbReference>